<evidence type="ECO:0000256" key="9">
    <source>
        <dbReference type="ARBA" id="ARBA00023136"/>
    </source>
</evidence>
<keyword evidence="8" id="KW-1133">Transmembrane helix</keyword>
<keyword evidence="7 10" id="KW-0283">Flagellar rotation</keyword>
<evidence type="ECO:0000256" key="11">
    <source>
        <dbReference type="SAM" id="SignalP"/>
    </source>
</evidence>
<comment type="similarity">
    <text evidence="3 10">Belongs to the FliL family.</text>
</comment>
<evidence type="ECO:0000256" key="3">
    <source>
        <dbReference type="ARBA" id="ARBA00008281"/>
    </source>
</evidence>
<keyword evidence="11" id="KW-0732">Signal</keyword>
<dbReference type="EMBL" id="JBHRTL010000004">
    <property type="protein sequence ID" value="MFC3154258.1"/>
    <property type="molecule type" value="Genomic_DNA"/>
</dbReference>
<organism evidence="12 13">
    <name type="scientific">Gilvimarinus japonicus</name>
    <dbReference type="NCBI Taxonomy" id="1796469"/>
    <lineage>
        <taxon>Bacteria</taxon>
        <taxon>Pseudomonadati</taxon>
        <taxon>Pseudomonadota</taxon>
        <taxon>Gammaproteobacteria</taxon>
        <taxon>Cellvibrionales</taxon>
        <taxon>Cellvibrionaceae</taxon>
        <taxon>Gilvimarinus</taxon>
    </lineage>
</organism>
<feature type="signal peptide" evidence="11">
    <location>
        <begin position="1"/>
        <end position="25"/>
    </location>
</feature>
<comment type="function">
    <text evidence="1 10">Controls the rotational direction of flagella during chemotaxis.</text>
</comment>
<accession>A0ABV7HNG5</accession>
<keyword evidence="9 10" id="KW-0472">Membrane</keyword>
<keyword evidence="12" id="KW-0969">Cilium</keyword>
<keyword evidence="4" id="KW-1003">Cell membrane</keyword>
<evidence type="ECO:0000256" key="7">
    <source>
        <dbReference type="ARBA" id="ARBA00022779"/>
    </source>
</evidence>
<evidence type="ECO:0000256" key="8">
    <source>
        <dbReference type="ARBA" id="ARBA00022989"/>
    </source>
</evidence>
<keyword evidence="13" id="KW-1185">Reference proteome</keyword>
<keyword evidence="6" id="KW-0812">Transmembrane</keyword>
<evidence type="ECO:0000256" key="5">
    <source>
        <dbReference type="ARBA" id="ARBA00022500"/>
    </source>
</evidence>
<dbReference type="RefSeq" id="WP_382414418.1">
    <property type="nucleotide sequence ID" value="NZ_AP031500.1"/>
</dbReference>
<keyword evidence="12" id="KW-0966">Cell projection</keyword>
<sequence length="142" mass="15833">MAHPVTFIRPLLLVLSLLLPMLAQAQSESDAKNVEGAIYIPMQPAFVVNYGGEGRLKYLKTELSVRVNDIHTAAAVRHHMPLLRNAMVMLFSRQTEDAITTQQGVTQLRETAKAEMIALLESEQAEGTDVLEVYFNNLIVQK</sequence>
<comment type="subcellular location">
    <subcellularLocation>
        <location evidence="10">Cell inner membrane</location>
    </subcellularLocation>
    <subcellularLocation>
        <location evidence="2">Cell membrane</location>
        <topology evidence="2">Single-pass membrane protein</topology>
    </subcellularLocation>
</comment>
<dbReference type="Pfam" id="PF03748">
    <property type="entry name" value="FliL"/>
    <property type="match status" value="1"/>
</dbReference>
<dbReference type="Proteomes" id="UP001595548">
    <property type="component" value="Unassembled WGS sequence"/>
</dbReference>
<name>A0ABV7HNG5_9GAMM</name>
<keyword evidence="10" id="KW-0997">Cell inner membrane</keyword>
<keyword evidence="12" id="KW-0282">Flagellum</keyword>
<proteinExistence type="inferred from homology"/>
<reference evidence="13" key="1">
    <citation type="journal article" date="2019" name="Int. J. Syst. Evol. Microbiol.">
        <title>The Global Catalogue of Microorganisms (GCM) 10K type strain sequencing project: providing services to taxonomists for standard genome sequencing and annotation.</title>
        <authorList>
            <consortium name="The Broad Institute Genomics Platform"/>
            <consortium name="The Broad Institute Genome Sequencing Center for Infectious Disease"/>
            <person name="Wu L."/>
            <person name="Ma J."/>
        </authorList>
    </citation>
    <scope>NUCLEOTIDE SEQUENCE [LARGE SCALE GENOMIC DNA]</scope>
    <source>
        <strain evidence="13">KCTC 52141</strain>
    </source>
</reference>
<feature type="chain" id="PRO_5047066922" description="Flagellar protein FliL" evidence="11">
    <location>
        <begin position="26"/>
        <end position="142"/>
    </location>
</feature>
<gene>
    <name evidence="12" type="primary">fliL</name>
    <name evidence="12" type="ORF">ACFOEB_03515</name>
</gene>
<evidence type="ECO:0000256" key="1">
    <source>
        <dbReference type="ARBA" id="ARBA00002254"/>
    </source>
</evidence>
<keyword evidence="5 10" id="KW-0145">Chemotaxis</keyword>
<evidence type="ECO:0000256" key="4">
    <source>
        <dbReference type="ARBA" id="ARBA00022475"/>
    </source>
</evidence>
<evidence type="ECO:0000313" key="12">
    <source>
        <dbReference type="EMBL" id="MFC3154258.1"/>
    </source>
</evidence>
<dbReference type="InterPro" id="IPR005503">
    <property type="entry name" value="FliL"/>
</dbReference>
<evidence type="ECO:0000313" key="13">
    <source>
        <dbReference type="Proteomes" id="UP001595548"/>
    </source>
</evidence>
<evidence type="ECO:0000256" key="6">
    <source>
        <dbReference type="ARBA" id="ARBA00022692"/>
    </source>
</evidence>
<evidence type="ECO:0000256" key="2">
    <source>
        <dbReference type="ARBA" id="ARBA00004162"/>
    </source>
</evidence>
<evidence type="ECO:0000256" key="10">
    <source>
        <dbReference type="RuleBase" id="RU364125"/>
    </source>
</evidence>
<dbReference type="PANTHER" id="PTHR35091">
    <property type="entry name" value="FLAGELLAR PROTEIN FLIL"/>
    <property type="match status" value="1"/>
</dbReference>
<comment type="caution">
    <text evidence="12">The sequence shown here is derived from an EMBL/GenBank/DDBJ whole genome shotgun (WGS) entry which is preliminary data.</text>
</comment>
<protein>
    <recommendedName>
        <fullName evidence="10">Flagellar protein FliL</fullName>
    </recommendedName>
</protein>
<dbReference type="PANTHER" id="PTHR35091:SF2">
    <property type="entry name" value="FLAGELLAR PROTEIN FLIL"/>
    <property type="match status" value="1"/>
</dbReference>